<dbReference type="AlphaFoldDB" id="A0AAW0CP13"/>
<evidence type="ECO:0000256" key="2">
    <source>
        <dbReference type="ARBA" id="ARBA00004370"/>
    </source>
</evidence>
<evidence type="ECO:0000256" key="12">
    <source>
        <dbReference type="ARBA" id="ARBA00023136"/>
    </source>
</evidence>
<evidence type="ECO:0000313" key="16">
    <source>
        <dbReference type="EMBL" id="KAK7040245.1"/>
    </source>
</evidence>
<keyword evidence="12 15" id="KW-0472">Membrane</keyword>
<dbReference type="GO" id="GO:0016020">
    <property type="term" value="C:membrane"/>
    <property type="evidence" value="ECO:0007669"/>
    <property type="project" value="UniProtKB-SubCell"/>
</dbReference>
<dbReference type="GO" id="GO:0016705">
    <property type="term" value="F:oxidoreductase activity, acting on paired donors, with incorporation or reduction of molecular oxygen"/>
    <property type="evidence" value="ECO:0007669"/>
    <property type="project" value="InterPro"/>
</dbReference>
<name>A0AAW0CP13_9AGAR</name>
<feature type="transmembrane region" description="Helical" evidence="15">
    <location>
        <begin position="306"/>
        <end position="324"/>
    </location>
</feature>
<comment type="caution">
    <text evidence="16">The sequence shown here is derived from an EMBL/GenBank/DDBJ whole genome shotgun (WGS) entry which is preliminary data.</text>
</comment>
<dbReference type="Gene3D" id="1.10.630.10">
    <property type="entry name" value="Cytochrome P450"/>
    <property type="match status" value="1"/>
</dbReference>
<evidence type="ECO:0008006" key="18">
    <source>
        <dbReference type="Google" id="ProtNLM"/>
    </source>
</evidence>
<evidence type="ECO:0000256" key="7">
    <source>
        <dbReference type="ARBA" id="ARBA00022723"/>
    </source>
</evidence>
<evidence type="ECO:0000256" key="3">
    <source>
        <dbReference type="ARBA" id="ARBA00004721"/>
    </source>
</evidence>
<protein>
    <recommendedName>
        <fullName evidence="18">Cytochrome P450</fullName>
    </recommendedName>
</protein>
<dbReference type="InterPro" id="IPR002401">
    <property type="entry name" value="Cyt_P450_E_grp-I"/>
</dbReference>
<proteinExistence type="inferred from homology"/>
<dbReference type="GO" id="GO:0004497">
    <property type="term" value="F:monooxygenase activity"/>
    <property type="evidence" value="ECO:0007669"/>
    <property type="project" value="UniProtKB-KW"/>
</dbReference>
<evidence type="ECO:0000256" key="15">
    <source>
        <dbReference type="SAM" id="Phobius"/>
    </source>
</evidence>
<accession>A0AAW0CP13</accession>
<dbReference type="PANTHER" id="PTHR24305">
    <property type="entry name" value="CYTOCHROME P450"/>
    <property type="match status" value="1"/>
</dbReference>
<keyword evidence="7 13" id="KW-0479">Metal-binding</keyword>
<feature type="region of interest" description="Disordered" evidence="14">
    <location>
        <begin position="241"/>
        <end position="295"/>
    </location>
</feature>
<feature type="binding site" description="axial binding residue" evidence="13">
    <location>
        <position position="774"/>
    </location>
    <ligand>
        <name>heme</name>
        <dbReference type="ChEBI" id="CHEBI:30413"/>
    </ligand>
    <ligandPart>
        <name>Fe</name>
        <dbReference type="ChEBI" id="CHEBI:18248"/>
    </ligandPart>
</feature>
<dbReference type="PRINTS" id="PR00463">
    <property type="entry name" value="EP450I"/>
</dbReference>
<feature type="compositionally biased region" description="Acidic residues" evidence="14">
    <location>
        <begin position="145"/>
        <end position="156"/>
    </location>
</feature>
<evidence type="ECO:0000313" key="17">
    <source>
        <dbReference type="Proteomes" id="UP001383192"/>
    </source>
</evidence>
<dbReference type="PRINTS" id="PR00385">
    <property type="entry name" value="P450"/>
</dbReference>
<feature type="region of interest" description="Disordered" evidence="14">
    <location>
        <begin position="73"/>
        <end position="96"/>
    </location>
</feature>
<comment type="pathway">
    <text evidence="3">Secondary metabolite biosynthesis; terpenoid biosynthesis.</text>
</comment>
<dbReference type="GO" id="GO:0020037">
    <property type="term" value="F:heme binding"/>
    <property type="evidence" value="ECO:0007669"/>
    <property type="project" value="InterPro"/>
</dbReference>
<keyword evidence="10 13" id="KW-0408">Iron</keyword>
<feature type="transmembrane region" description="Helical" evidence="15">
    <location>
        <begin position="40"/>
        <end position="62"/>
    </location>
</feature>
<gene>
    <name evidence="16" type="ORF">VNI00_009711</name>
</gene>
<feature type="compositionally biased region" description="Polar residues" evidence="14">
    <location>
        <begin position="171"/>
        <end position="187"/>
    </location>
</feature>
<dbReference type="PANTHER" id="PTHR24305:SF166">
    <property type="entry name" value="CYTOCHROME P450 12A4, MITOCHONDRIAL-RELATED"/>
    <property type="match status" value="1"/>
</dbReference>
<dbReference type="SUPFAM" id="SSF48264">
    <property type="entry name" value="Cytochrome P450"/>
    <property type="match status" value="1"/>
</dbReference>
<evidence type="ECO:0000256" key="5">
    <source>
        <dbReference type="ARBA" id="ARBA00022617"/>
    </source>
</evidence>
<keyword evidence="8 15" id="KW-1133">Transmembrane helix</keyword>
<evidence type="ECO:0000256" key="13">
    <source>
        <dbReference type="PIRSR" id="PIRSR602401-1"/>
    </source>
</evidence>
<comment type="cofactor">
    <cofactor evidence="1 13">
        <name>heme</name>
        <dbReference type="ChEBI" id="CHEBI:30413"/>
    </cofactor>
</comment>
<evidence type="ECO:0000256" key="8">
    <source>
        <dbReference type="ARBA" id="ARBA00022989"/>
    </source>
</evidence>
<feature type="compositionally biased region" description="Low complexity" evidence="14">
    <location>
        <begin position="84"/>
        <end position="96"/>
    </location>
</feature>
<dbReference type="CDD" id="cd11069">
    <property type="entry name" value="CYP_FUM15-like"/>
    <property type="match status" value="1"/>
</dbReference>
<keyword evidence="6 15" id="KW-0812">Transmembrane</keyword>
<comment type="similarity">
    <text evidence="4">Belongs to the cytochrome P450 family.</text>
</comment>
<evidence type="ECO:0000256" key="14">
    <source>
        <dbReference type="SAM" id="MobiDB-lite"/>
    </source>
</evidence>
<keyword evidence="11" id="KW-0503">Monooxygenase</keyword>
<evidence type="ECO:0000256" key="9">
    <source>
        <dbReference type="ARBA" id="ARBA00023002"/>
    </source>
</evidence>
<evidence type="ECO:0000256" key="6">
    <source>
        <dbReference type="ARBA" id="ARBA00022692"/>
    </source>
</evidence>
<dbReference type="InterPro" id="IPR036396">
    <property type="entry name" value="Cyt_P450_sf"/>
</dbReference>
<keyword evidence="17" id="KW-1185">Reference proteome</keyword>
<evidence type="ECO:0000256" key="1">
    <source>
        <dbReference type="ARBA" id="ARBA00001971"/>
    </source>
</evidence>
<feature type="region of interest" description="Disordered" evidence="14">
    <location>
        <begin position="217"/>
        <end position="236"/>
    </location>
</feature>
<dbReference type="Proteomes" id="UP001383192">
    <property type="component" value="Unassembled WGS sequence"/>
</dbReference>
<comment type="subcellular location">
    <subcellularLocation>
        <location evidence="2">Membrane</location>
    </subcellularLocation>
</comment>
<keyword evidence="5 13" id="KW-0349">Heme</keyword>
<reference evidence="16 17" key="1">
    <citation type="submission" date="2024-01" db="EMBL/GenBank/DDBJ databases">
        <title>A draft genome for a cacao thread blight-causing isolate of Paramarasmius palmivorus.</title>
        <authorList>
            <person name="Baruah I.K."/>
            <person name="Bukari Y."/>
            <person name="Amoako-Attah I."/>
            <person name="Meinhardt L.W."/>
            <person name="Bailey B.A."/>
            <person name="Cohen S.P."/>
        </authorList>
    </citation>
    <scope>NUCLEOTIDE SEQUENCE [LARGE SCALE GENOMIC DNA]</scope>
    <source>
        <strain evidence="16 17">GH-12</strain>
    </source>
</reference>
<evidence type="ECO:0000256" key="11">
    <source>
        <dbReference type="ARBA" id="ARBA00023033"/>
    </source>
</evidence>
<evidence type="ECO:0000256" key="10">
    <source>
        <dbReference type="ARBA" id="ARBA00023004"/>
    </source>
</evidence>
<sequence>MPAHPIIQDLMARGEEARENVGADIVKRDTPRIGGSSGGFIALIVCLCLIIVVSCTAIFFLLRDRDPSDAERAARRQRRYAHQSVPSSSSYKYDPSSTPHKGWLSSLHSFFGKRSNASSASNKSRKNGVLGRNPGSGWVQAGSGDEWDLDSDDEGAGGDRRNTRSRGMVGVSQTPLSLSMSHPTSQPIDPPFRPPRMDSADSTSSIRFDSQAVTGLSAFHPTTTPSPLPNIPHLATPIILSPTSSADADSPKTPPDLLQDSHTRSFSPEPMSAGTQGQGHEEDGDKRQWSGQTDASARTFSGGTKFIESILAAGGLFYLLVKYVRHVFFSPLRDIPSPKSGGFVYGNIQGMLKDSNGDIFRQWEEENGKTLMLNGMFGTKILWSSDWKALSHILKNDVDWQKADGSRFGLSRILGEGLLVTEGEKHKLQRRVMNPAFGPSQVRELTEIFVEKSVKLRDVWSSNINAETGYGRIDALSWLSRMTLDVIGEAGFNYKFSALEGESNELNEAYSQIFGSHGGHHRNFLFIILAILQENFSIFRAIPEIDSSLKKAMKTSTRIAKELLYESKKALAGTGEKGNNWRARDLLSLLIRSNMSTDLPEDQRMSDKDVMSQVPTFLVAGHETTSTATTFALLALTERPDIQAKLREEVLALPTDNPTMDELNALPYLDVVVRETLRFYSPVPMTSRAAMKDDVVPLAEPYTDRHGVVHTELRVKKGTDIVIPITTINQDKSLWGEDADTFNPERWKKVPDAATSIPGVWGNMLTFLGGSHACIGWRFSLVEMKALLFTLVRAFEFELAVPRENITIKKTALVQRPEVKGEGLRLPLIIKPVVSV</sequence>
<keyword evidence="9" id="KW-0560">Oxidoreductase</keyword>
<organism evidence="16 17">
    <name type="scientific">Paramarasmius palmivorus</name>
    <dbReference type="NCBI Taxonomy" id="297713"/>
    <lineage>
        <taxon>Eukaryota</taxon>
        <taxon>Fungi</taxon>
        <taxon>Dikarya</taxon>
        <taxon>Basidiomycota</taxon>
        <taxon>Agaricomycotina</taxon>
        <taxon>Agaricomycetes</taxon>
        <taxon>Agaricomycetidae</taxon>
        <taxon>Agaricales</taxon>
        <taxon>Marasmiineae</taxon>
        <taxon>Marasmiaceae</taxon>
        <taxon>Paramarasmius</taxon>
    </lineage>
</organism>
<evidence type="ECO:0000256" key="4">
    <source>
        <dbReference type="ARBA" id="ARBA00010617"/>
    </source>
</evidence>
<feature type="region of interest" description="Disordered" evidence="14">
    <location>
        <begin position="115"/>
        <end position="204"/>
    </location>
</feature>
<dbReference type="Pfam" id="PF00067">
    <property type="entry name" value="p450"/>
    <property type="match status" value="1"/>
</dbReference>
<dbReference type="InterPro" id="IPR001128">
    <property type="entry name" value="Cyt_P450"/>
</dbReference>
<dbReference type="GO" id="GO:0005506">
    <property type="term" value="F:iron ion binding"/>
    <property type="evidence" value="ECO:0007669"/>
    <property type="project" value="InterPro"/>
</dbReference>
<feature type="compositionally biased region" description="Basic and acidic residues" evidence="14">
    <location>
        <begin position="279"/>
        <end position="288"/>
    </location>
</feature>
<dbReference type="InterPro" id="IPR050121">
    <property type="entry name" value="Cytochrome_P450_monoxygenase"/>
</dbReference>
<dbReference type="EMBL" id="JAYKXP010000037">
    <property type="protein sequence ID" value="KAK7040245.1"/>
    <property type="molecule type" value="Genomic_DNA"/>
</dbReference>